<keyword evidence="4" id="KW-1185">Reference proteome</keyword>
<dbReference type="STRING" id="1715691.TA5113_01608"/>
<reference evidence="4" key="1">
    <citation type="submission" date="2015-09" db="EMBL/GenBank/DDBJ databases">
        <authorList>
            <person name="Rodrigo-Torres Lidia"/>
            <person name="Arahal R.David."/>
        </authorList>
    </citation>
    <scope>NUCLEOTIDE SEQUENCE [LARGE SCALE GENOMIC DNA]</scope>
    <source>
        <strain evidence="4">CECT 5114</strain>
    </source>
</reference>
<dbReference type="Gene3D" id="3.40.1620.10">
    <property type="entry name" value="YefM-like domain"/>
    <property type="match status" value="1"/>
</dbReference>
<dbReference type="SUPFAM" id="SSF143120">
    <property type="entry name" value="YefM-like"/>
    <property type="match status" value="1"/>
</dbReference>
<protein>
    <recommendedName>
        <fullName evidence="2">Antitoxin</fullName>
    </recommendedName>
</protein>
<sequence>MTHFTSREFNHSISKAKKDALHGPVFVTDRGKPSHVLLSYTQYQQITSENISIVEALSMPGLADIDFEPQKSRIVAQPVDLS</sequence>
<accession>A0A0P1IVZ8</accession>
<comment type="similarity">
    <text evidence="1 2">Belongs to the phD/YefM antitoxin family.</text>
</comment>
<evidence type="ECO:0000313" key="4">
    <source>
        <dbReference type="Proteomes" id="UP000051184"/>
    </source>
</evidence>
<dbReference type="AlphaFoldDB" id="A0A0P1IVZ8"/>
<dbReference type="OrthoDB" id="165038at2"/>
<dbReference type="RefSeq" id="WP_058314529.1">
    <property type="nucleotide sequence ID" value="NZ_CYTO01000010.1"/>
</dbReference>
<evidence type="ECO:0000313" key="3">
    <source>
        <dbReference type="EMBL" id="CUK25547.1"/>
    </source>
</evidence>
<dbReference type="EMBL" id="CYUE01000013">
    <property type="protein sequence ID" value="CUK25547.1"/>
    <property type="molecule type" value="Genomic_DNA"/>
</dbReference>
<dbReference type="InterPro" id="IPR006442">
    <property type="entry name" value="Antitoxin_Phd/YefM"/>
</dbReference>
<proteinExistence type="inferred from homology"/>
<comment type="function">
    <text evidence="2">Antitoxin component of a type II toxin-antitoxin (TA) system.</text>
</comment>
<dbReference type="InterPro" id="IPR036165">
    <property type="entry name" value="YefM-like_sf"/>
</dbReference>
<evidence type="ECO:0000256" key="2">
    <source>
        <dbReference type="RuleBase" id="RU362080"/>
    </source>
</evidence>
<dbReference type="Proteomes" id="UP000051184">
    <property type="component" value="Unassembled WGS sequence"/>
</dbReference>
<dbReference type="Pfam" id="PF02604">
    <property type="entry name" value="PhdYeFM_antitox"/>
    <property type="match status" value="1"/>
</dbReference>
<organism evidence="3 4">
    <name type="scientific">Cognatishimia activa</name>
    <dbReference type="NCBI Taxonomy" id="1715691"/>
    <lineage>
        <taxon>Bacteria</taxon>
        <taxon>Pseudomonadati</taxon>
        <taxon>Pseudomonadota</taxon>
        <taxon>Alphaproteobacteria</taxon>
        <taxon>Rhodobacterales</taxon>
        <taxon>Paracoccaceae</taxon>
        <taxon>Cognatishimia</taxon>
    </lineage>
</organism>
<gene>
    <name evidence="3" type="ORF">TA5114_01348</name>
</gene>
<evidence type="ECO:0000256" key="1">
    <source>
        <dbReference type="ARBA" id="ARBA00009981"/>
    </source>
</evidence>
<name>A0A0P1IVZ8_9RHOB</name>